<dbReference type="SUPFAM" id="SSF55326">
    <property type="entry name" value="PurM N-terminal domain-like"/>
    <property type="match status" value="1"/>
</dbReference>
<evidence type="ECO:0000256" key="11">
    <source>
        <dbReference type="ARBA" id="ARBA00049057"/>
    </source>
</evidence>
<reference evidence="14 15" key="1">
    <citation type="journal article" date="2016" name="Nat. Commun.">
        <title>Thousands of microbial genomes shed light on interconnected biogeochemical processes in an aquifer system.</title>
        <authorList>
            <person name="Anantharaman K."/>
            <person name="Brown C.T."/>
            <person name="Hug L.A."/>
            <person name="Sharon I."/>
            <person name="Castelle C.J."/>
            <person name="Probst A.J."/>
            <person name="Thomas B.C."/>
            <person name="Singh A."/>
            <person name="Wilkins M.J."/>
            <person name="Karaoz U."/>
            <person name="Brodie E.L."/>
            <person name="Williams K.H."/>
            <person name="Hubbard S.S."/>
            <person name="Banfield J.F."/>
        </authorList>
    </citation>
    <scope>NUCLEOTIDE SEQUENCE [LARGE SCALE GENOMIC DNA]</scope>
</reference>
<gene>
    <name evidence="14" type="ORF">A2754_00135</name>
</gene>
<evidence type="ECO:0000256" key="6">
    <source>
        <dbReference type="ARBA" id="ARBA00022741"/>
    </source>
</evidence>
<dbReference type="PANTHER" id="PTHR10520">
    <property type="entry name" value="TRIFUNCTIONAL PURINE BIOSYNTHETIC PROTEIN ADENOSINE-3-RELATED"/>
    <property type="match status" value="1"/>
</dbReference>
<dbReference type="PANTHER" id="PTHR10520:SF12">
    <property type="entry name" value="TRIFUNCTIONAL PURINE BIOSYNTHETIC PROTEIN ADENOSINE-3"/>
    <property type="match status" value="1"/>
</dbReference>
<feature type="domain" description="PurM-like C-terminal" evidence="13">
    <location>
        <begin position="214"/>
        <end position="375"/>
    </location>
</feature>
<comment type="pathway">
    <text evidence="1">Purine metabolism; IMP biosynthesis via de novo pathway; 5-amino-1-(5-phospho-D-ribosyl)imidazole from N(2)-formyl-N(1)-(5-phospho-D-ribosyl)glycinamide: step 2/2.</text>
</comment>
<evidence type="ECO:0000313" key="14">
    <source>
        <dbReference type="EMBL" id="OGH69417.1"/>
    </source>
</evidence>
<feature type="domain" description="PurM-like N-terminal" evidence="12">
    <location>
        <begin position="98"/>
        <end position="164"/>
    </location>
</feature>
<dbReference type="GO" id="GO:0005524">
    <property type="term" value="F:ATP binding"/>
    <property type="evidence" value="ECO:0007669"/>
    <property type="project" value="UniProtKB-KW"/>
</dbReference>
<sequence>MFWVFENKKEFVMKDNPGEYARDVDYKKIDPFKRAMMEMARKTFNFPNRWKVYLDEHGNASYLGVGLPKFRILTEGLGHKNRIAEEMYSACPSGETYYNHIGEDTMLMAINDIIAFGARPVCYTDEVASPNSEWFEDEKRSMDLAEGFFTECKRDGIALTGGESPSLPLLVRPWRSFGWMRPKSRLLSAPVLSGCVLGIIPPYTRPINRHGLCAGDVIIGVTSSGLHSNGSTLVIRRSRDLPEQFLTKLPNGNTLGEEALIPTRSYVDLVDALLEEEIDIHALIPGTGGGISKVAADERPFTYRIHSWVDEIPPLFLFMRELGVTLRDCVATFNWGVGYYIIVPPSEVARTLSVGEKSGYELFEIGRVEEGERKVIFEPEDLVLAPPGG</sequence>
<dbReference type="GO" id="GO:0046084">
    <property type="term" value="P:adenine biosynthetic process"/>
    <property type="evidence" value="ECO:0007669"/>
    <property type="project" value="TreeGrafter"/>
</dbReference>
<dbReference type="EC" id="6.3.3.1" evidence="3"/>
<dbReference type="InterPro" id="IPR010918">
    <property type="entry name" value="PurM-like_C_dom"/>
</dbReference>
<comment type="caution">
    <text evidence="14">The sequence shown here is derived from an EMBL/GenBank/DDBJ whole genome shotgun (WGS) entry which is preliminary data.</text>
</comment>
<accession>A0A1F6MCN1</accession>
<evidence type="ECO:0000256" key="9">
    <source>
        <dbReference type="ARBA" id="ARBA00032931"/>
    </source>
</evidence>
<dbReference type="InterPro" id="IPR036921">
    <property type="entry name" value="PurM-like_N_sf"/>
</dbReference>
<comment type="similarity">
    <text evidence="2">Belongs to the AIR synthase family.</text>
</comment>
<evidence type="ECO:0000259" key="12">
    <source>
        <dbReference type="Pfam" id="PF00586"/>
    </source>
</evidence>
<dbReference type="Proteomes" id="UP000177953">
    <property type="component" value="Unassembled WGS sequence"/>
</dbReference>
<proteinExistence type="inferred from homology"/>
<dbReference type="Gene3D" id="3.90.650.10">
    <property type="entry name" value="PurM-like C-terminal domain"/>
    <property type="match status" value="1"/>
</dbReference>
<evidence type="ECO:0000256" key="5">
    <source>
        <dbReference type="ARBA" id="ARBA00022598"/>
    </source>
</evidence>
<evidence type="ECO:0000256" key="8">
    <source>
        <dbReference type="ARBA" id="ARBA00031908"/>
    </source>
</evidence>
<evidence type="ECO:0000256" key="7">
    <source>
        <dbReference type="ARBA" id="ARBA00022840"/>
    </source>
</evidence>
<name>A0A1F6MCN1_9BACT</name>
<dbReference type="InterPro" id="IPR016188">
    <property type="entry name" value="PurM-like_N"/>
</dbReference>
<evidence type="ECO:0000256" key="2">
    <source>
        <dbReference type="ARBA" id="ARBA00010280"/>
    </source>
</evidence>
<dbReference type="Gene3D" id="3.30.1330.10">
    <property type="entry name" value="PurM-like, N-terminal domain"/>
    <property type="match status" value="1"/>
</dbReference>
<keyword evidence="7" id="KW-0067">ATP-binding</keyword>
<dbReference type="Pfam" id="PF02769">
    <property type="entry name" value="AIRS_C"/>
    <property type="match status" value="1"/>
</dbReference>
<evidence type="ECO:0000313" key="15">
    <source>
        <dbReference type="Proteomes" id="UP000177953"/>
    </source>
</evidence>
<evidence type="ECO:0000259" key="13">
    <source>
        <dbReference type="Pfam" id="PF02769"/>
    </source>
</evidence>
<evidence type="ECO:0000256" key="4">
    <source>
        <dbReference type="ARBA" id="ARBA00020367"/>
    </source>
</evidence>
<dbReference type="InterPro" id="IPR004733">
    <property type="entry name" value="PurM_cligase"/>
</dbReference>
<dbReference type="AlphaFoldDB" id="A0A1F6MCN1"/>
<dbReference type="UniPathway" id="UPA00074">
    <property type="reaction ID" value="UER00129"/>
</dbReference>
<dbReference type="GO" id="GO:0004641">
    <property type="term" value="F:phosphoribosylformylglycinamidine cyclo-ligase activity"/>
    <property type="evidence" value="ECO:0007669"/>
    <property type="project" value="UniProtKB-EC"/>
</dbReference>
<evidence type="ECO:0000256" key="3">
    <source>
        <dbReference type="ARBA" id="ARBA00013047"/>
    </source>
</evidence>
<organism evidence="14 15">
    <name type="scientific">Candidatus Magasanikbacteria bacterium RIFCSPHIGHO2_01_FULL_47_8</name>
    <dbReference type="NCBI Taxonomy" id="1798673"/>
    <lineage>
        <taxon>Bacteria</taxon>
        <taxon>Candidatus Magasanikiibacteriota</taxon>
    </lineage>
</organism>
<dbReference type="GO" id="GO:0004637">
    <property type="term" value="F:phosphoribosylamine-glycine ligase activity"/>
    <property type="evidence" value="ECO:0007669"/>
    <property type="project" value="TreeGrafter"/>
</dbReference>
<dbReference type="EMBL" id="MFPU01000045">
    <property type="protein sequence ID" value="OGH69417.1"/>
    <property type="molecule type" value="Genomic_DNA"/>
</dbReference>
<comment type="catalytic activity">
    <reaction evidence="11">
        <text>2-formamido-N(1)-(5-O-phospho-beta-D-ribosyl)acetamidine + ATP = 5-amino-1-(5-phospho-beta-D-ribosyl)imidazole + ADP + phosphate + H(+)</text>
        <dbReference type="Rhea" id="RHEA:23032"/>
        <dbReference type="ChEBI" id="CHEBI:15378"/>
        <dbReference type="ChEBI" id="CHEBI:30616"/>
        <dbReference type="ChEBI" id="CHEBI:43474"/>
        <dbReference type="ChEBI" id="CHEBI:137981"/>
        <dbReference type="ChEBI" id="CHEBI:147287"/>
        <dbReference type="ChEBI" id="CHEBI:456216"/>
        <dbReference type="EC" id="6.3.3.1"/>
    </reaction>
</comment>
<keyword evidence="6" id="KW-0547">Nucleotide-binding</keyword>
<evidence type="ECO:0000256" key="1">
    <source>
        <dbReference type="ARBA" id="ARBA00004686"/>
    </source>
</evidence>
<dbReference type="Pfam" id="PF00586">
    <property type="entry name" value="AIRS"/>
    <property type="match status" value="1"/>
</dbReference>
<dbReference type="SUPFAM" id="SSF56042">
    <property type="entry name" value="PurM C-terminal domain-like"/>
    <property type="match status" value="1"/>
</dbReference>
<protein>
    <recommendedName>
        <fullName evidence="4">Phosphoribosylformylglycinamidine cyclo-ligase</fullName>
        <ecNumber evidence="3">6.3.3.1</ecNumber>
    </recommendedName>
    <alternativeName>
        <fullName evidence="9">AIR synthase</fullName>
    </alternativeName>
    <alternativeName>
        <fullName evidence="10">AIRS</fullName>
    </alternativeName>
    <alternativeName>
        <fullName evidence="8">Phosphoribosyl-aminoimidazole synthetase</fullName>
    </alternativeName>
</protein>
<dbReference type="GO" id="GO:0006189">
    <property type="term" value="P:'de novo' IMP biosynthetic process"/>
    <property type="evidence" value="ECO:0007669"/>
    <property type="project" value="UniProtKB-UniPathway"/>
</dbReference>
<evidence type="ECO:0000256" key="10">
    <source>
        <dbReference type="ARBA" id="ARBA00033093"/>
    </source>
</evidence>
<dbReference type="InterPro" id="IPR036676">
    <property type="entry name" value="PurM-like_C_sf"/>
</dbReference>
<dbReference type="GO" id="GO:0005829">
    <property type="term" value="C:cytosol"/>
    <property type="evidence" value="ECO:0007669"/>
    <property type="project" value="TreeGrafter"/>
</dbReference>
<keyword evidence="5" id="KW-0436">Ligase</keyword>